<dbReference type="PANTHER" id="PTHR14097:SF9">
    <property type="entry name" value="EPIMERASE, PUTATIVE (AFU_ORTHOLOGUE AFUA_8G07320)-RELATED"/>
    <property type="match status" value="1"/>
</dbReference>
<dbReference type="InterPro" id="IPR001509">
    <property type="entry name" value="Epimerase_deHydtase"/>
</dbReference>
<evidence type="ECO:0000313" key="3">
    <source>
        <dbReference type="EMBL" id="KAK3209173.1"/>
    </source>
</evidence>
<comment type="caution">
    <text evidence="3">The sequence shown here is derived from an EMBL/GenBank/DDBJ whole genome shotgun (WGS) entry which is preliminary data.</text>
</comment>
<name>A0AAN6LYL5_9PLEO</name>
<protein>
    <recommendedName>
        <fullName evidence="2">NAD-dependent epimerase/dehydratase domain-containing protein</fullName>
    </recommendedName>
</protein>
<evidence type="ECO:0000313" key="4">
    <source>
        <dbReference type="Proteomes" id="UP001280581"/>
    </source>
</evidence>
<accession>A0AAN6LYL5</accession>
<dbReference type="SUPFAM" id="SSF51735">
    <property type="entry name" value="NAD(P)-binding Rossmann-fold domains"/>
    <property type="match status" value="1"/>
</dbReference>
<organism evidence="3 4">
    <name type="scientific">Pseudopithomyces chartarum</name>
    <dbReference type="NCBI Taxonomy" id="1892770"/>
    <lineage>
        <taxon>Eukaryota</taxon>
        <taxon>Fungi</taxon>
        <taxon>Dikarya</taxon>
        <taxon>Ascomycota</taxon>
        <taxon>Pezizomycotina</taxon>
        <taxon>Dothideomycetes</taxon>
        <taxon>Pleosporomycetidae</taxon>
        <taxon>Pleosporales</taxon>
        <taxon>Massarineae</taxon>
        <taxon>Didymosphaeriaceae</taxon>
        <taxon>Pseudopithomyces</taxon>
    </lineage>
</organism>
<evidence type="ECO:0000259" key="2">
    <source>
        <dbReference type="Pfam" id="PF01370"/>
    </source>
</evidence>
<dbReference type="InterPro" id="IPR036291">
    <property type="entry name" value="NAD(P)-bd_dom_sf"/>
</dbReference>
<sequence>MISSLHQNSYQNNDSDAPAMKVIIVGATGLVGTELIRQSLVHPSITSVIAVTRRTLAPPSPSPKFKNILVKDYDQYATDAKSAFKGANACIWTIAITPSKSSIYPWEEVVRICQTSTMNGLRAMHDAGTAKPFRFIYMSGVAAERDQTKTPSFKPQYSLMRGETENQVLKFCTENGIEGAAAKPGLITDGLAKKALAATLWLTMGVPSIEIGKCARAMLDQVVNGFKKEPLMNDDLIKIAEEVERKG</sequence>
<dbReference type="PANTHER" id="PTHR14097">
    <property type="entry name" value="OXIDOREDUCTASE HTATIP2"/>
    <property type="match status" value="1"/>
</dbReference>
<proteinExistence type="predicted"/>
<dbReference type="EMBL" id="WVTA01000006">
    <property type="protein sequence ID" value="KAK3209173.1"/>
    <property type="molecule type" value="Genomic_DNA"/>
</dbReference>
<gene>
    <name evidence="3" type="ORF">GRF29_69g994613</name>
</gene>
<feature type="domain" description="NAD-dependent epimerase/dehydratase" evidence="2">
    <location>
        <begin position="22"/>
        <end position="143"/>
    </location>
</feature>
<dbReference type="Pfam" id="PF01370">
    <property type="entry name" value="Epimerase"/>
    <property type="match status" value="1"/>
</dbReference>
<comment type="subcellular location">
    <subcellularLocation>
        <location evidence="1">Membrane</location>
    </subcellularLocation>
</comment>
<keyword evidence="4" id="KW-1185">Reference proteome</keyword>
<dbReference type="AlphaFoldDB" id="A0AAN6LYL5"/>
<evidence type="ECO:0000256" key="1">
    <source>
        <dbReference type="ARBA" id="ARBA00004370"/>
    </source>
</evidence>
<reference evidence="3 4" key="1">
    <citation type="submission" date="2021-02" db="EMBL/GenBank/DDBJ databases">
        <title>Genome assembly of Pseudopithomyces chartarum.</title>
        <authorList>
            <person name="Jauregui R."/>
            <person name="Singh J."/>
            <person name="Voisey C."/>
        </authorList>
    </citation>
    <scope>NUCLEOTIDE SEQUENCE [LARGE SCALE GENOMIC DNA]</scope>
    <source>
        <strain evidence="3 4">AGR01</strain>
    </source>
</reference>
<dbReference type="GO" id="GO:0016020">
    <property type="term" value="C:membrane"/>
    <property type="evidence" value="ECO:0007669"/>
    <property type="project" value="UniProtKB-SubCell"/>
</dbReference>
<dbReference type="Proteomes" id="UP001280581">
    <property type="component" value="Unassembled WGS sequence"/>
</dbReference>
<dbReference type="Gene3D" id="3.40.50.720">
    <property type="entry name" value="NAD(P)-binding Rossmann-like Domain"/>
    <property type="match status" value="1"/>
</dbReference>